<proteinExistence type="predicted"/>
<reference evidence="2 3" key="1">
    <citation type="journal article" date="2009" name="Nat. Genet.">
        <title>The genome of the cucumber, Cucumis sativus L.</title>
        <authorList>
            <person name="Huang S."/>
            <person name="Li R."/>
            <person name="Zhang Z."/>
            <person name="Li L."/>
            <person name="Gu X."/>
            <person name="Fan W."/>
            <person name="Lucas W.J."/>
            <person name="Wang X."/>
            <person name="Xie B."/>
            <person name="Ni P."/>
            <person name="Ren Y."/>
            <person name="Zhu H."/>
            <person name="Li J."/>
            <person name="Lin K."/>
            <person name="Jin W."/>
            <person name="Fei Z."/>
            <person name="Li G."/>
            <person name="Staub J."/>
            <person name="Kilian A."/>
            <person name="van der Vossen E.A."/>
            <person name="Wu Y."/>
            <person name="Guo J."/>
            <person name="He J."/>
            <person name="Jia Z."/>
            <person name="Ren Y."/>
            <person name="Tian G."/>
            <person name="Lu Y."/>
            <person name="Ruan J."/>
            <person name="Qian W."/>
            <person name="Wang M."/>
            <person name="Huang Q."/>
            <person name="Li B."/>
            <person name="Xuan Z."/>
            <person name="Cao J."/>
            <person name="Asan"/>
            <person name="Wu Z."/>
            <person name="Zhang J."/>
            <person name="Cai Q."/>
            <person name="Bai Y."/>
            <person name="Zhao B."/>
            <person name="Han Y."/>
            <person name="Li Y."/>
            <person name="Li X."/>
            <person name="Wang S."/>
            <person name="Shi Q."/>
            <person name="Liu S."/>
            <person name="Cho W.K."/>
            <person name="Kim J.Y."/>
            <person name="Xu Y."/>
            <person name="Heller-Uszynska K."/>
            <person name="Miao H."/>
            <person name="Cheng Z."/>
            <person name="Zhang S."/>
            <person name="Wu J."/>
            <person name="Yang Y."/>
            <person name="Kang H."/>
            <person name="Li M."/>
            <person name="Liang H."/>
            <person name="Ren X."/>
            <person name="Shi Z."/>
            <person name="Wen M."/>
            <person name="Jian M."/>
            <person name="Yang H."/>
            <person name="Zhang G."/>
            <person name="Yang Z."/>
            <person name="Chen R."/>
            <person name="Liu S."/>
            <person name="Li J."/>
            <person name="Ma L."/>
            <person name="Liu H."/>
            <person name="Zhou Y."/>
            <person name="Zhao J."/>
            <person name="Fang X."/>
            <person name="Li G."/>
            <person name="Fang L."/>
            <person name="Li Y."/>
            <person name="Liu D."/>
            <person name="Zheng H."/>
            <person name="Zhang Y."/>
            <person name="Qin N."/>
            <person name="Li Z."/>
            <person name="Yang G."/>
            <person name="Yang S."/>
            <person name="Bolund L."/>
            <person name="Kristiansen K."/>
            <person name="Zheng H."/>
            <person name="Li S."/>
            <person name="Zhang X."/>
            <person name="Yang H."/>
            <person name="Wang J."/>
            <person name="Sun R."/>
            <person name="Zhang B."/>
            <person name="Jiang S."/>
            <person name="Wang J."/>
            <person name="Du Y."/>
            <person name="Li S."/>
        </authorList>
    </citation>
    <scope>NUCLEOTIDE SEQUENCE [LARGE SCALE GENOMIC DNA]</scope>
    <source>
        <strain evidence="3">cv. 9930</strain>
    </source>
</reference>
<keyword evidence="3" id="KW-1185">Reference proteome</keyword>
<dbReference type="GO" id="GO:0010256">
    <property type="term" value="P:endomembrane system organization"/>
    <property type="evidence" value="ECO:0000318"/>
    <property type="project" value="GO_Central"/>
</dbReference>
<reference evidence="2 3" key="3">
    <citation type="journal article" date="2010" name="BMC Genomics">
        <title>Transcriptome sequencing and comparative analysis of cucumber flowers with different sex types.</title>
        <authorList>
            <person name="Guo S."/>
            <person name="Zheng Y."/>
            <person name="Joung J.G."/>
            <person name="Liu S."/>
            <person name="Zhang Z."/>
            <person name="Crasta O.R."/>
            <person name="Sobral B.W."/>
            <person name="Xu Y."/>
            <person name="Huang S."/>
            <person name="Fei Z."/>
        </authorList>
    </citation>
    <scope>NUCLEOTIDE SEQUENCE [LARGE SCALE GENOMIC DNA]</scope>
    <source>
        <strain evidence="3">cv. 9930</strain>
    </source>
</reference>
<name>A0A0A0LN36_CUCSA</name>
<dbReference type="EMBL" id="CM002923">
    <property type="protein sequence ID" value="KGN62207.1"/>
    <property type="molecule type" value="Genomic_DNA"/>
</dbReference>
<dbReference type="Gramene" id="KGN62207">
    <property type="protein sequence ID" value="KGN62207"/>
    <property type="gene ID" value="Csa_2G335560"/>
</dbReference>
<feature type="region of interest" description="Disordered" evidence="1">
    <location>
        <begin position="36"/>
        <end position="60"/>
    </location>
</feature>
<reference evidence="2 3" key="2">
    <citation type="journal article" date="2009" name="PLoS ONE">
        <title>An integrated genetic and cytogenetic map of the cucumber genome.</title>
        <authorList>
            <person name="Ren Y."/>
            <person name="Zhang Z."/>
            <person name="Liu J."/>
            <person name="Staub J.E."/>
            <person name="Han Y."/>
            <person name="Cheng Z."/>
            <person name="Li X."/>
            <person name="Lu J."/>
            <person name="Miao H."/>
            <person name="Kang H."/>
            <person name="Xie B."/>
            <person name="Gu X."/>
            <person name="Wang X."/>
            <person name="Du Y."/>
            <person name="Jin W."/>
            <person name="Huang S."/>
        </authorList>
    </citation>
    <scope>NUCLEOTIDE SEQUENCE [LARGE SCALE GENOMIC DNA]</scope>
    <source>
        <strain evidence="3">cv. 9930</strain>
    </source>
</reference>
<accession>A0A0A0LN36</accession>
<sequence length="118" mass="13000">MDKHTVTSDELLGIKIYTEEHANGGGRKRRAMAKGMQKTRSKTSMLASKLPSNRHSPNLRNASAVGLRQGGVHADSFKLGVDGKVYYGIVTRRGLAVFKTGLSEVEVAKEERLWKAFL</sequence>
<evidence type="ECO:0000313" key="2">
    <source>
        <dbReference type="EMBL" id="KGN62207.1"/>
    </source>
</evidence>
<feature type="compositionally biased region" description="Polar residues" evidence="1">
    <location>
        <begin position="42"/>
        <end position="60"/>
    </location>
</feature>
<dbReference type="AlphaFoldDB" id="A0A0A0LN36"/>
<organism evidence="2 3">
    <name type="scientific">Cucumis sativus</name>
    <name type="common">Cucumber</name>
    <dbReference type="NCBI Taxonomy" id="3659"/>
    <lineage>
        <taxon>Eukaryota</taxon>
        <taxon>Viridiplantae</taxon>
        <taxon>Streptophyta</taxon>
        <taxon>Embryophyta</taxon>
        <taxon>Tracheophyta</taxon>
        <taxon>Spermatophyta</taxon>
        <taxon>Magnoliopsida</taxon>
        <taxon>eudicotyledons</taxon>
        <taxon>Gunneridae</taxon>
        <taxon>Pentapetalae</taxon>
        <taxon>rosids</taxon>
        <taxon>fabids</taxon>
        <taxon>Cucurbitales</taxon>
        <taxon>Cucurbitaceae</taxon>
        <taxon>Benincaseae</taxon>
        <taxon>Cucumis</taxon>
    </lineage>
</organism>
<evidence type="ECO:0000256" key="1">
    <source>
        <dbReference type="SAM" id="MobiDB-lite"/>
    </source>
</evidence>
<dbReference type="Proteomes" id="UP000029981">
    <property type="component" value="Chromosome 2"/>
</dbReference>
<reference evidence="2 3" key="4">
    <citation type="journal article" date="2011" name="BMC Genomics">
        <title>RNA-Seq improves annotation of protein-coding genes in the cucumber genome.</title>
        <authorList>
            <person name="Li Z."/>
            <person name="Zhang Z."/>
            <person name="Yan P."/>
            <person name="Huang S."/>
            <person name="Fei Z."/>
            <person name="Lin K."/>
        </authorList>
    </citation>
    <scope>NUCLEOTIDE SEQUENCE [LARGE SCALE GENOMIC DNA]</scope>
    <source>
        <strain evidence="3">cv. 9930</strain>
    </source>
</reference>
<gene>
    <name evidence="2" type="ORF">Csa_2G335560</name>
</gene>
<evidence type="ECO:0000313" key="3">
    <source>
        <dbReference type="Proteomes" id="UP000029981"/>
    </source>
</evidence>
<protein>
    <submittedName>
        <fullName evidence="2">Uncharacterized protein</fullName>
    </submittedName>
</protein>